<dbReference type="EMBL" id="KQ243800">
    <property type="protein sequence ID" value="KNC75175.1"/>
    <property type="molecule type" value="Genomic_DNA"/>
</dbReference>
<accession>A0A0L0FEK3</accession>
<dbReference type="GeneID" id="25912800"/>
<reference evidence="1 2" key="1">
    <citation type="submission" date="2011-02" db="EMBL/GenBank/DDBJ databases">
        <title>The Genome Sequence of Sphaeroforma arctica JP610.</title>
        <authorList>
            <consortium name="The Broad Institute Genome Sequencing Platform"/>
            <person name="Russ C."/>
            <person name="Cuomo C."/>
            <person name="Young S.K."/>
            <person name="Zeng Q."/>
            <person name="Gargeya S."/>
            <person name="Alvarado L."/>
            <person name="Berlin A."/>
            <person name="Chapman S.B."/>
            <person name="Chen Z."/>
            <person name="Freedman E."/>
            <person name="Gellesch M."/>
            <person name="Goldberg J."/>
            <person name="Griggs A."/>
            <person name="Gujja S."/>
            <person name="Heilman E."/>
            <person name="Heiman D."/>
            <person name="Howarth C."/>
            <person name="Mehta T."/>
            <person name="Neiman D."/>
            <person name="Pearson M."/>
            <person name="Roberts A."/>
            <person name="Saif S."/>
            <person name="Shea T."/>
            <person name="Shenoy N."/>
            <person name="Sisk P."/>
            <person name="Stolte C."/>
            <person name="Sykes S."/>
            <person name="White J."/>
            <person name="Yandava C."/>
            <person name="Burger G."/>
            <person name="Gray M.W."/>
            <person name="Holland P.W.H."/>
            <person name="King N."/>
            <person name="Lang F.B.F."/>
            <person name="Roger A.J."/>
            <person name="Ruiz-Trillo I."/>
            <person name="Haas B."/>
            <person name="Nusbaum C."/>
            <person name="Birren B."/>
        </authorList>
    </citation>
    <scope>NUCLEOTIDE SEQUENCE [LARGE SCALE GENOMIC DNA]</scope>
    <source>
        <strain evidence="1 2">JP610</strain>
    </source>
</reference>
<dbReference type="AlphaFoldDB" id="A0A0L0FEK3"/>
<sequence length="112" mass="12581">MQRSASFTNANVECAEIELEVSTLTKLPAESDMGRFGSNNSQNHVGKRKRKEYMRLNANDGEQIRASLSFAADVAEAGDPFPRLKFYSLFKDAALRCASNRVYRSITGFFVY</sequence>
<gene>
    <name evidence="1" type="ORF">SARC_12296</name>
</gene>
<dbReference type="RefSeq" id="XP_014149077.1">
    <property type="nucleotide sequence ID" value="XM_014293602.1"/>
</dbReference>
<proteinExistence type="predicted"/>
<evidence type="ECO:0000313" key="2">
    <source>
        <dbReference type="Proteomes" id="UP000054560"/>
    </source>
</evidence>
<name>A0A0L0FEK3_9EUKA</name>
<dbReference type="Proteomes" id="UP000054560">
    <property type="component" value="Unassembled WGS sequence"/>
</dbReference>
<feature type="non-terminal residue" evidence="1">
    <location>
        <position position="112"/>
    </location>
</feature>
<protein>
    <submittedName>
        <fullName evidence="1">Uncharacterized protein</fullName>
    </submittedName>
</protein>
<keyword evidence="2" id="KW-1185">Reference proteome</keyword>
<organism evidence="1 2">
    <name type="scientific">Sphaeroforma arctica JP610</name>
    <dbReference type="NCBI Taxonomy" id="667725"/>
    <lineage>
        <taxon>Eukaryota</taxon>
        <taxon>Ichthyosporea</taxon>
        <taxon>Ichthyophonida</taxon>
        <taxon>Sphaeroforma</taxon>
    </lineage>
</organism>
<evidence type="ECO:0000313" key="1">
    <source>
        <dbReference type="EMBL" id="KNC75175.1"/>
    </source>
</evidence>